<feature type="region of interest" description="Disordered" evidence="1">
    <location>
        <begin position="86"/>
        <end position="113"/>
    </location>
</feature>
<dbReference type="Proteomes" id="UP000324767">
    <property type="component" value="Unassembled WGS sequence"/>
</dbReference>
<name>A0A5M8PS35_9LECA</name>
<dbReference type="AlphaFoldDB" id="A0A5M8PS35"/>
<feature type="compositionally biased region" description="Polar residues" evidence="1">
    <location>
        <begin position="1"/>
        <end position="16"/>
    </location>
</feature>
<protein>
    <submittedName>
        <fullName evidence="2">Uncharacterized protein</fullName>
    </submittedName>
</protein>
<proteinExistence type="predicted"/>
<feature type="region of interest" description="Disordered" evidence="1">
    <location>
        <begin position="1"/>
        <end position="56"/>
    </location>
</feature>
<evidence type="ECO:0000313" key="3">
    <source>
        <dbReference type="Proteomes" id="UP000324767"/>
    </source>
</evidence>
<accession>A0A5M8PS35</accession>
<evidence type="ECO:0000256" key="1">
    <source>
        <dbReference type="SAM" id="MobiDB-lite"/>
    </source>
</evidence>
<organism evidence="2 3">
    <name type="scientific">Lasallia pustulata</name>
    <dbReference type="NCBI Taxonomy" id="136370"/>
    <lineage>
        <taxon>Eukaryota</taxon>
        <taxon>Fungi</taxon>
        <taxon>Dikarya</taxon>
        <taxon>Ascomycota</taxon>
        <taxon>Pezizomycotina</taxon>
        <taxon>Lecanoromycetes</taxon>
        <taxon>OSLEUM clade</taxon>
        <taxon>Umbilicariomycetidae</taxon>
        <taxon>Umbilicariales</taxon>
        <taxon>Umbilicariaceae</taxon>
        <taxon>Lasallia</taxon>
    </lineage>
</organism>
<dbReference type="EMBL" id="VXIT01000007">
    <property type="protein sequence ID" value="KAA6411411.1"/>
    <property type="molecule type" value="Genomic_DNA"/>
</dbReference>
<reference evidence="2 3" key="1">
    <citation type="submission" date="2019-09" db="EMBL/GenBank/DDBJ databases">
        <title>The hologenome of the rock-dwelling lichen Lasallia pustulata.</title>
        <authorList>
            <person name="Greshake Tzovaras B."/>
            <person name="Segers F."/>
            <person name="Bicker A."/>
            <person name="Dal Grande F."/>
            <person name="Otte J."/>
            <person name="Hankeln T."/>
            <person name="Schmitt I."/>
            <person name="Ebersberger I."/>
        </authorList>
    </citation>
    <scope>NUCLEOTIDE SEQUENCE [LARGE SCALE GENOMIC DNA]</scope>
    <source>
        <strain evidence="2">A1-1</strain>
    </source>
</reference>
<comment type="caution">
    <text evidence="2">The sequence shown here is derived from an EMBL/GenBank/DDBJ whole genome shotgun (WGS) entry which is preliminary data.</text>
</comment>
<sequence length="133" mass="14723">MTNPEDQIVDSTQTPNHVHHESTSPTHHISEDEQASSPPKATTTTQPSNQDKTDWELTTCTPAYIAETYKLTDEEFARELDAFYGPDEAVQSSEAGEGAAGKEPAEEEEEEVVMVRTEKRVVRRAWGYGGAAR</sequence>
<feature type="compositionally biased region" description="Polar residues" evidence="1">
    <location>
        <begin position="35"/>
        <end position="56"/>
    </location>
</feature>
<evidence type="ECO:0000313" key="2">
    <source>
        <dbReference type="EMBL" id="KAA6411411.1"/>
    </source>
</evidence>
<gene>
    <name evidence="2" type="ORF">FRX48_04691</name>
</gene>